<evidence type="ECO:0000256" key="1">
    <source>
        <dbReference type="SAM" id="MobiDB-lite"/>
    </source>
</evidence>
<comment type="caution">
    <text evidence="2">The sequence shown here is derived from an EMBL/GenBank/DDBJ whole genome shotgun (WGS) entry which is preliminary data.</text>
</comment>
<gene>
    <name evidence="2" type="ORF">Tco_0842211</name>
</gene>
<reference evidence="2" key="2">
    <citation type="submission" date="2022-01" db="EMBL/GenBank/DDBJ databases">
        <authorList>
            <person name="Yamashiro T."/>
            <person name="Shiraishi A."/>
            <person name="Satake H."/>
            <person name="Nakayama K."/>
        </authorList>
    </citation>
    <scope>NUCLEOTIDE SEQUENCE</scope>
</reference>
<protein>
    <submittedName>
        <fullName evidence="2">Uncharacterized protein</fullName>
    </submittedName>
</protein>
<name>A0ABQ5B4A1_9ASTR</name>
<dbReference type="Proteomes" id="UP001151760">
    <property type="component" value="Unassembled WGS sequence"/>
</dbReference>
<feature type="region of interest" description="Disordered" evidence="1">
    <location>
        <begin position="151"/>
        <end position="173"/>
    </location>
</feature>
<feature type="compositionally biased region" description="Basic and acidic residues" evidence="1">
    <location>
        <begin position="164"/>
        <end position="173"/>
    </location>
</feature>
<sequence length="218" mass="25047">MNHPSRFSTCSPLFIHSWIYMAQFATLKEDGSKVSLRFRLDQCGLCGVLEGLTIRFISNFFVPIIDFTKISAVTDMALSFADIQDEGHKNKVGMQIPAWMITDEMKLTEHYRIHEEQEARENVALVDEHLASEEIEKMVDGQENIVDDSLIPRNDEPNIPGTRIEPRSNKESPKVELTKETLVVEITNVVIPVNVNDDDEEITDEVYELKIREKWKLL</sequence>
<organism evidence="2 3">
    <name type="scientific">Tanacetum coccineum</name>
    <dbReference type="NCBI Taxonomy" id="301880"/>
    <lineage>
        <taxon>Eukaryota</taxon>
        <taxon>Viridiplantae</taxon>
        <taxon>Streptophyta</taxon>
        <taxon>Embryophyta</taxon>
        <taxon>Tracheophyta</taxon>
        <taxon>Spermatophyta</taxon>
        <taxon>Magnoliopsida</taxon>
        <taxon>eudicotyledons</taxon>
        <taxon>Gunneridae</taxon>
        <taxon>Pentapetalae</taxon>
        <taxon>asterids</taxon>
        <taxon>campanulids</taxon>
        <taxon>Asterales</taxon>
        <taxon>Asteraceae</taxon>
        <taxon>Asteroideae</taxon>
        <taxon>Anthemideae</taxon>
        <taxon>Anthemidinae</taxon>
        <taxon>Tanacetum</taxon>
    </lineage>
</organism>
<dbReference type="EMBL" id="BQNB010012777">
    <property type="protein sequence ID" value="GJT07749.1"/>
    <property type="molecule type" value="Genomic_DNA"/>
</dbReference>
<evidence type="ECO:0000313" key="3">
    <source>
        <dbReference type="Proteomes" id="UP001151760"/>
    </source>
</evidence>
<reference evidence="2" key="1">
    <citation type="journal article" date="2022" name="Int. J. Mol. Sci.">
        <title>Draft Genome of Tanacetum Coccineum: Genomic Comparison of Closely Related Tanacetum-Family Plants.</title>
        <authorList>
            <person name="Yamashiro T."/>
            <person name="Shiraishi A."/>
            <person name="Nakayama K."/>
            <person name="Satake H."/>
        </authorList>
    </citation>
    <scope>NUCLEOTIDE SEQUENCE</scope>
</reference>
<evidence type="ECO:0000313" key="2">
    <source>
        <dbReference type="EMBL" id="GJT07749.1"/>
    </source>
</evidence>
<accession>A0ABQ5B4A1</accession>
<proteinExistence type="predicted"/>
<keyword evidence="3" id="KW-1185">Reference proteome</keyword>